<gene>
    <name evidence="3" type="ORF">LZ495_34280</name>
</gene>
<dbReference type="Proteomes" id="UP001165378">
    <property type="component" value="Unassembled WGS sequence"/>
</dbReference>
<sequence>MIIRRIATVCTAATAAVLLASPMANAGDLWEWINREQHVEGGGAKVTDRSQSQISVDEDEDEDADE</sequence>
<organism evidence="3 4">
    <name type="scientific">Yinghuangia soli</name>
    <dbReference type="NCBI Taxonomy" id="2908204"/>
    <lineage>
        <taxon>Bacteria</taxon>
        <taxon>Bacillati</taxon>
        <taxon>Actinomycetota</taxon>
        <taxon>Actinomycetes</taxon>
        <taxon>Kitasatosporales</taxon>
        <taxon>Streptomycetaceae</taxon>
        <taxon>Yinghuangia</taxon>
    </lineage>
</organism>
<feature type="chain" id="PRO_5041311406" evidence="2">
    <location>
        <begin position="27"/>
        <end position="66"/>
    </location>
</feature>
<feature type="compositionally biased region" description="Acidic residues" evidence="1">
    <location>
        <begin position="56"/>
        <end position="66"/>
    </location>
</feature>
<comment type="caution">
    <text evidence="3">The sequence shown here is derived from an EMBL/GenBank/DDBJ whole genome shotgun (WGS) entry which is preliminary data.</text>
</comment>
<evidence type="ECO:0000313" key="4">
    <source>
        <dbReference type="Proteomes" id="UP001165378"/>
    </source>
</evidence>
<dbReference type="RefSeq" id="WP_235057035.1">
    <property type="nucleotide sequence ID" value="NZ_JAKFHA010000031.1"/>
</dbReference>
<evidence type="ECO:0000256" key="2">
    <source>
        <dbReference type="SAM" id="SignalP"/>
    </source>
</evidence>
<reference evidence="3" key="1">
    <citation type="submission" date="2022-01" db="EMBL/GenBank/DDBJ databases">
        <title>Genome-Based Taxonomic Classification of the Phylum Actinobacteria.</title>
        <authorList>
            <person name="Gao Y."/>
        </authorList>
    </citation>
    <scope>NUCLEOTIDE SEQUENCE</scope>
    <source>
        <strain evidence="3">KLBMP 8922</strain>
    </source>
</reference>
<evidence type="ECO:0000256" key="1">
    <source>
        <dbReference type="SAM" id="MobiDB-lite"/>
    </source>
</evidence>
<feature type="region of interest" description="Disordered" evidence="1">
    <location>
        <begin position="41"/>
        <end position="66"/>
    </location>
</feature>
<protein>
    <submittedName>
        <fullName evidence="3">Uncharacterized protein</fullName>
    </submittedName>
</protein>
<name>A0AA41U7T9_9ACTN</name>
<evidence type="ECO:0000313" key="3">
    <source>
        <dbReference type="EMBL" id="MCF2532259.1"/>
    </source>
</evidence>
<proteinExistence type="predicted"/>
<keyword evidence="4" id="KW-1185">Reference proteome</keyword>
<keyword evidence="2" id="KW-0732">Signal</keyword>
<dbReference type="AlphaFoldDB" id="A0AA41U7T9"/>
<dbReference type="EMBL" id="JAKFHA010000031">
    <property type="protein sequence ID" value="MCF2532259.1"/>
    <property type="molecule type" value="Genomic_DNA"/>
</dbReference>
<accession>A0AA41U7T9</accession>
<feature type="signal peptide" evidence="2">
    <location>
        <begin position="1"/>
        <end position="26"/>
    </location>
</feature>